<dbReference type="Pfam" id="PF13540">
    <property type="entry name" value="RCC1_2"/>
    <property type="match status" value="2"/>
</dbReference>
<comment type="caution">
    <text evidence="3">The sequence shown here is derived from an EMBL/GenBank/DDBJ whole genome shotgun (WGS) entry which is preliminary data.</text>
</comment>
<feature type="non-terminal residue" evidence="3">
    <location>
        <position position="207"/>
    </location>
</feature>
<dbReference type="Gene3D" id="2.130.10.30">
    <property type="entry name" value="Regulator of chromosome condensation 1/beta-lactamase-inhibitor protein II"/>
    <property type="match status" value="1"/>
</dbReference>
<dbReference type="AlphaFoldDB" id="A0A7J6KJC0"/>
<organism evidence="3 4">
    <name type="scientific">Perkinsus chesapeaki</name>
    <name type="common">Clam parasite</name>
    <name type="synonym">Perkinsus andrewsi</name>
    <dbReference type="NCBI Taxonomy" id="330153"/>
    <lineage>
        <taxon>Eukaryota</taxon>
        <taxon>Sar</taxon>
        <taxon>Alveolata</taxon>
        <taxon>Perkinsozoa</taxon>
        <taxon>Perkinsea</taxon>
        <taxon>Perkinsida</taxon>
        <taxon>Perkinsidae</taxon>
        <taxon>Perkinsus</taxon>
    </lineage>
</organism>
<dbReference type="SUPFAM" id="SSF50985">
    <property type="entry name" value="RCC1/BLIP-II"/>
    <property type="match status" value="1"/>
</dbReference>
<accession>A0A7J6KJC0</accession>
<gene>
    <name evidence="3" type="ORF">FOL47_005305</name>
</gene>
<protein>
    <recommendedName>
        <fullName evidence="5">E3 ubiquitin-protein ligase herc2</fullName>
    </recommendedName>
</protein>
<dbReference type="EMBL" id="JAAPAO010002970">
    <property type="protein sequence ID" value="KAF4646962.1"/>
    <property type="molecule type" value="Genomic_DNA"/>
</dbReference>
<evidence type="ECO:0000313" key="3">
    <source>
        <dbReference type="EMBL" id="KAF4646962.1"/>
    </source>
</evidence>
<dbReference type="InterPro" id="IPR051625">
    <property type="entry name" value="Signaling_Regulatory_Domain"/>
</dbReference>
<evidence type="ECO:0000256" key="2">
    <source>
        <dbReference type="PROSITE-ProRule" id="PRU00235"/>
    </source>
</evidence>
<dbReference type="InterPro" id="IPR009091">
    <property type="entry name" value="RCC1/BLIP-II"/>
</dbReference>
<evidence type="ECO:0000313" key="4">
    <source>
        <dbReference type="Proteomes" id="UP000591131"/>
    </source>
</evidence>
<evidence type="ECO:0000256" key="1">
    <source>
        <dbReference type="ARBA" id="ARBA00022737"/>
    </source>
</evidence>
<dbReference type="PANTHER" id="PTHR22872">
    <property type="entry name" value="BTK-BINDING PROTEIN-RELATED"/>
    <property type="match status" value="1"/>
</dbReference>
<feature type="non-terminal residue" evidence="3">
    <location>
        <position position="1"/>
    </location>
</feature>
<dbReference type="Proteomes" id="UP000591131">
    <property type="component" value="Unassembled WGS sequence"/>
</dbReference>
<dbReference type="OrthoDB" id="10256179at2759"/>
<sequence>TLRHAFGSQELNRGCDIHIFGSRCKHVIAVKSGWLWVSGHIVPPPPRLDSLSVRAIACGSQHILFTCNENDLCFAWGSNSMGQCGLPPDAVAFLRTPLAIPLKGADGRVKLIAASGKTSAYVTKQRQTRVHLMGQCVASECAVVGDLGNEVISKIVLSVFEDISHQVLRPSIFALTTSGELFSWGDNTCKQLGRTIDELSPGSSPAK</sequence>
<reference evidence="3 4" key="1">
    <citation type="submission" date="2020-04" db="EMBL/GenBank/DDBJ databases">
        <title>Perkinsus chesapeaki whole genome sequence.</title>
        <authorList>
            <person name="Bogema D.R."/>
        </authorList>
    </citation>
    <scope>NUCLEOTIDE SEQUENCE [LARGE SCALE GENOMIC DNA]</scope>
    <source>
        <strain evidence="3">ATCC PRA-425</strain>
    </source>
</reference>
<dbReference type="PROSITE" id="PS50012">
    <property type="entry name" value="RCC1_3"/>
    <property type="match status" value="2"/>
</dbReference>
<name>A0A7J6KJC0_PERCH</name>
<feature type="repeat" description="RCC1" evidence="2">
    <location>
        <begin position="71"/>
        <end position="125"/>
    </location>
</feature>
<dbReference type="InterPro" id="IPR000408">
    <property type="entry name" value="Reg_chr_condens"/>
</dbReference>
<proteinExistence type="predicted"/>
<keyword evidence="1" id="KW-0677">Repeat</keyword>
<keyword evidence="4" id="KW-1185">Reference proteome</keyword>
<evidence type="ECO:0008006" key="5">
    <source>
        <dbReference type="Google" id="ProtNLM"/>
    </source>
</evidence>
<dbReference type="PANTHER" id="PTHR22872:SF2">
    <property type="entry name" value="INHIBITOR OF BRUTON TYROSINE KINASE"/>
    <property type="match status" value="1"/>
</dbReference>
<feature type="repeat" description="RCC1" evidence="2">
    <location>
        <begin position="179"/>
        <end position="207"/>
    </location>
</feature>